<feature type="region of interest" description="Disordered" evidence="1">
    <location>
        <begin position="55"/>
        <end position="76"/>
    </location>
</feature>
<proteinExistence type="predicted"/>
<evidence type="ECO:0000313" key="2">
    <source>
        <dbReference type="EMBL" id="CAK0900195.1"/>
    </source>
</evidence>
<protein>
    <submittedName>
        <fullName evidence="2">Uncharacterized protein</fullName>
    </submittedName>
</protein>
<accession>A0ABN9XK61</accession>
<reference evidence="2" key="1">
    <citation type="submission" date="2023-10" db="EMBL/GenBank/DDBJ databases">
        <authorList>
            <person name="Chen Y."/>
            <person name="Shah S."/>
            <person name="Dougan E. K."/>
            <person name="Thang M."/>
            <person name="Chan C."/>
        </authorList>
    </citation>
    <scope>NUCLEOTIDE SEQUENCE [LARGE SCALE GENOMIC DNA]</scope>
</reference>
<keyword evidence="3" id="KW-1185">Reference proteome</keyword>
<evidence type="ECO:0000256" key="1">
    <source>
        <dbReference type="SAM" id="MobiDB-lite"/>
    </source>
</evidence>
<name>A0ABN9XK61_9DINO</name>
<gene>
    <name evidence="2" type="ORF">PCOR1329_LOCUS77551</name>
</gene>
<evidence type="ECO:0000313" key="3">
    <source>
        <dbReference type="Proteomes" id="UP001189429"/>
    </source>
</evidence>
<sequence length="104" mass="11006">MHRAALLPDEALAQGLRLAYTAPGGSSEPRLDTDGLVTLSVYLDGDGTAVTEGATMQGGQRAAPPTPQGRGCFGGKSCEPRIPSRFRRQRVVRVHLCRLAFGQG</sequence>
<dbReference type="EMBL" id="CAUYUJ010020737">
    <property type="protein sequence ID" value="CAK0900195.1"/>
    <property type="molecule type" value="Genomic_DNA"/>
</dbReference>
<dbReference type="Proteomes" id="UP001189429">
    <property type="component" value="Unassembled WGS sequence"/>
</dbReference>
<comment type="caution">
    <text evidence="2">The sequence shown here is derived from an EMBL/GenBank/DDBJ whole genome shotgun (WGS) entry which is preliminary data.</text>
</comment>
<organism evidence="2 3">
    <name type="scientific">Prorocentrum cordatum</name>
    <dbReference type="NCBI Taxonomy" id="2364126"/>
    <lineage>
        <taxon>Eukaryota</taxon>
        <taxon>Sar</taxon>
        <taxon>Alveolata</taxon>
        <taxon>Dinophyceae</taxon>
        <taxon>Prorocentrales</taxon>
        <taxon>Prorocentraceae</taxon>
        <taxon>Prorocentrum</taxon>
    </lineage>
</organism>
<feature type="non-terminal residue" evidence="2">
    <location>
        <position position="104"/>
    </location>
</feature>